<name>A0A7W3PC30_9MICO</name>
<dbReference type="AlphaFoldDB" id="A0A7W3PC30"/>
<accession>A0A7W3PC30</accession>
<evidence type="ECO:0000313" key="1">
    <source>
        <dbReference type="EMBL" id="MBA8806308.1"/>
    </source>
</evidence>
<reference evidence="1 2" key="1">
    <citation type="submission" date="2020-07" db="EMBL/GenBank/DDBJ databases">
        <title>Sequencing the genomes of 1000 actinobacteria strains.</title>
        <authorList>
            <person name="Klenk H.-P."/>
        </authorList>
    </citation>
    <scope>NUCLEOTIDE SEQUENCE [LARGE SCALE GENOMIC DNA]</scope>
    <source>
        <strain evidence="1 2">DSM 44121</strain>
    </source>
</reference>
<comment type="caution">
    <text evidence="1">The sequence shown here is derived from an EMBL/GenBank/DDBJ whole genome shotgun (WGS) entry which is preliminary data.</text>
</comment>
<dbReference type="RefSeq" id="WP_182614062.1">
    <property type="nucleotide sequence ID" value="NZ_BAAATF010000012.1"/>
</dbReference>
<dbReference type="EMBL" id="JACGWV010000001">
    <property type="protein sequence ID" value="MBA8806308.1"/>
    <property type="molecule type" value="Genomic_DNA"/>
</dbReference>
<keyword evidence="2" id="KW-1185">Reference proteome</keyword>
<organism evidence="1 2">
    <name type="scientific">Promicromonospora sukumoe</name>
    <dbReference type="NCBI Taxonomy" id="88382"/>
    <lineage>
        <taxon>Bacteria</taxon>
        <taxon>Bacillati</taxon>
        <taxon>Actinomycetota</taxon>
        <taxon>Actinomycetes</taxon>
        <taxon>Micrococcales</taxon>
        <taxon>Promicromonosporaceae</taxon>
        <taxon>Promicromonospora</taxon>
    </lineage>
</organism>
<protein>
    <recommendedName>
        <fullName evidence="3">Rhamnosyltransferase</fullName>
    </recommendedName>
</protein>
<sequence length="281" mass="32076">MSTSDAPVQYFGVTRFSTFLPLSSAWVSSRDGRTESEYKAHLFSDERMEPRVRIFVDRALPIYQSMAERHEYRHIVHYSDSLPTRWREELEEAARKYPVLHLDKVETRINSTQVMLEQIGRRTPDADVVVWFRVDDDDLLSADFLDRLSVYATPKHSGYAVSFGMGLAGLYVDGQYTEFRKVHGRLPSQGQAYVGRYDHLKGVLQFPRATAHSRQDTVSPVIYDSRDVSYVYTFHDQQDQGLTTHGSAAERLARFPLLDDVGGLATKFPTIARDISTFGPV</sequence>
<dbReference type="Pfam" id="PF11316">
    <property type="entry name" value="Rhamno_transf"/>
    <property type="match status" value="1"/>
</dbReference>
<evidence type="ECO:0000313" key="2">
    <source>
        <dbReference type="Proteomes" id="UP000540568"/>
    </source>
</evidence>
<proteinExistence type="predicted"/>
<gene>
    <name evidence="1" type="ORF">FHX71_000250</name>
</gene>
<dbReference type="InterPro" id="IPR021466">
    <property type="entry name" value="Put_rhamnosyl_transferase"/>
</dbReference>
<dbReference type="Proteomes" id="UP000540568">
    <property type="component" value="Unassembled WGS sequence"/>
</dbReference>
<evidence type="ECO:0008006" key="3">
    <source>
        <dbReference type="Google" id="ProtNLM"/>
    </source>
</evidence>